<dbReference type="GO" id="GO:0004065">
    <property type="term" value="F:arylsulfatase activity"/>
    <property type="evidence" value="ECO:0007669"/>
    <property type="project" value="TreeGrafter"/>
</dbReference>
<evidence type="ECO:0000256" key="5">
    <source>
        <dbReference type="ARBA" id="ARBA00022837"/>
    </source>
</evidence>
<keyword evidence="6" id="KW-1133">Transmembrane helix</keyword>
<dbReference type="Gene3D" id="3.40.720.10">
    <property type="entry name" value="Alkaline Phosphatase, subunit A"/>
    <property type="match status" value="1"/>
</dbReference>
<dbReference type="Gene3D" id="3.30.1120.10">
    <property type="match status" value="1"/>
</dbReference>
<dbReference type="Ensembl" id="ENSSANT00000040592.1">
    <property type="protein sequence ID" value="ENSSANP00000038146.1"/>
    <property type="gene ID" value="ENSSANG00000019415.1"/>
</dbReference>
<comment type="similarity">
    <text evidence="2">Belongs to the sulfatase family.</text>
</comment>
<keyword evidence="6" id="KW-0472">Membrane</keyword>
<feature type="domain" description="Sulfatase N-terminal" evidence="7">
    <location>
        <begin position="54"/>
        <end position="436"/>
    </location>
</feature>
<dbReference type="Pfam" id="PF00884">
    <property type="entry name" value="Sulfatase"/>
    <property type="match status" value="1"/>
</dbReference>
<protein>
    <submittedName>
        <fullName evidence="8">Steryl-sulfatase-like</fullName>
    </submittedName>
</protein>
<dbReference type="GO" id="GO:0046872">
    <property type="term" value="F:metal ion binding"/>
    <property type="evidence" value="ECO:0007669"/>
    <property type="project" value="UniProtKB-KW"/>
</dbReference>
<feature type="transmembrane region" description="Helical" evidence="6">
    <location>
        <begin position="203"/>
        <end position="226"/>
    </location>
</feature>
<reference evidence="8" key="1">
    <citation type="submission" date="2025-08" db="UniProtKB">
        <authorList>
            <consortium name="Ensembl"/>
        </authorList>
    </citation>
    <scope>IDENTIFICATION</scope>
</reference>
<dbReference type="PROSITE" id="PS00523">
    <property type="entry name" value="SULFATASE_1"/>
    <property type="match status" value="1"/>
</dbReference>
<dbReference type="GO" id="GO:0005783">
    <property type="term" value="C:endoplasmic reticulum"/>
    <property type="evidence" value="ECO:0007669"/>
    <property type="project" value="UniProtKB-ARBA"/>
</dbReference>
<dbReference type="AlphaFoldDB" id="A0A671N589"/>
<evidence type="ECO:0000313" key="8">
    <source>
        <dbReference type="Ensembl" id="ENSSANP00000038146.1"/>
    </source>
</evidence>
<dbReference type="FunFam" id="3.30.1120.10:FF:000001">
    <property type="entry name" value="Arylsulfatase E"/>
    <property type="match status" value="1"/>
</dbReference>
<sequence length="611" mass="68499">MKLNILKYAVLFICFQFLLPSFSFRVYNESLPWIRWTLGLLLLCTADADSGRKPNFVFMMVDDLGIGDLGCYGNTTLRTPNIDRLALEGVKLTQHIAAALCTPSRAAFLTGRYPIRSGMAAHGRMGVFLFSASSGGLSQEEITFAKAVKEQGYSTAVFGKWHLGLNCEDSADHCHHPNSHGFDYFYGTIMTHLRDCQPGHGSVLYFVHGYIPYKALSIGLVSLALLHIKGMITVTRRVVFGFLVLVGVVVSFFGVLVYTFPNLNCFVIRGPEIVEQPYTSENLTQRMTSEATEFLERNSERPFLLFFSFLQVHTGLFASPLFRGRSQHGLYGDAVMEVDWSVGQIMQTLECLNLKENTLVYMTSDQGPHLEEISINGEMHGGYSGIYKAGKSTNWEGGIRIPGILHWPGVLPAGKVIDEPTSNMDIFPTVLNLAGASIPSDRVIDGHDLLPLLQGQVERSEHEFMFHYCNAQLNAVRWHPPNSNAIWKAFFFTPDFYPENSSACFHTHICLCIKPYVTFHDPPLLYDLSKDPTESTPLSPDTEPQFYSVLEVIRAAVSHHAESLKPVPVQVSPLQIVWKPWLQPCCSSLSQLCTCERDHQIEELRNELKKE</sequence>
<accession>A0A671N589</accession>
<comment type="cofactor">
    <cofactor evidence="1">
        <name>Ca(2+)</name>
        <dbReference type="ChEBI" id="CHEBI:29108"/>
    </cofactor>
</comment>
<dbReference type="PANTHER" id="PTHR42693:SF9">
    <property type="entry name" value="STERYL-SULFATASE"/>
    <property type="match status" value="1"/>
</dbReference>
<name>A0A671N589_9TELE</name>
<reference evidence="8" key="2">
    <citation type="submission" date="2025-09" db="UniProtKB">
        <authorList>
            <consortium name="Ensembl"/>
        </authorList>
    </citation>
    <scope>IDENTIFICATION</scope>
</reference>
<dbReference type="Proteomes" id="UP000472260">
    <property type="component" value="Unassembled WGS sequence"/>
</dbReference>
<keyword evidence="9" id="KW-1185">Reference proteome</keyword>
<evidence type="ECO:0000313" key="9">
    <source>
        <dbReference type="Proteomes" id="UP000472260"/>
    </source>
</evidence>
<dbReference type="PANTHER" id="PTHR42693">
    <property type="entry name" value="ARYLSULFATASE FAMILY MEMBER"/>
    <property type="match status" value="1"/>
</dbReference>
<evidence type="ECO:0000256" key="2">
    <source>
        <dbReference type="ARBA" id="ARBA00008779"/>
    </source>
</evidence>
<dbReference type="InterPro" id="IPR017850">
    <property type="entry name" value="Alkaline_phosphatase_core_sf"/>
</dbReference>
<gene>
    <name evidence="8" type="primary">LOC107691625</name>
</gene>
<keyword evidence="5" id="KW-0106">Calcium</keyword>
<dbReference type="InterPro" id="IPR050738">
    <property type="entry name" value="Sulfatase"/>
</dbReference>
<keyword evidence="3" id="KW-0479">Metal-binding</keyword>
<evidence type="ECO:0000256" key="4">
    <source>
        <dbReference type="ARBA" id="ARBA00022801"/>
    </source>
</evidence>
<dbReference type="CDD" id="cd16159">
    <property type="entry name" value="ES"/>
    <property type="match status" value="1"/>
</dbReference>
<evidence type="ECO:0000259" key="7">
    <source>
        <dbReference type="Pfam" id="PF00884"/>
    </source>
</evidence>
<organism evidence="8 9">
    <name type="scientific">Sinocyclocheilus anshuiensis</name>
    <dbReference type="NCBI Taxonomy" id="1608454"/>
    <lineage>
        <taxon>Eukaryota</taxon>
        <taxon>Metazoa</taxon>
        <taxon>Chordata</taxon>
        <taxon>Craniata</taxon>
        <taxon>Vertebrata</taxon>
        <taxon>Euteleostomi</taxon>
        <taxon>Actinopterygii</taxon>
        <taxon>Neopterygii</taxon>
        <taxon>Teleostei</taxon>
        <taxon>Ostariophysi</taxon>
        <taxon>Cypriniformes</taxon>
        <taxon>Cyprinidae</taxon>
        <taxon>Cyprininae</taxon>
        <taxon>Sinocyclocheilus</taxon>
    </lineage>
</organism>
<dbReference type="InterPro" id="IPR000917">
    <property type="entry name" value="Sulfatase_N"/>
</dbReference>
<keyword evidence="6" id="KW-0812">Transmembrane</keyword>
<dbReference type="Gene3D" id="1.10.287.550">
    <property type="entry name" value="Helix hairpin bin"/>
    <property type="match status" value="1"/>
</dbReference>
<dbReference type="InterPro" id="IPR024607">
    <property type="entry name" value="Sulfatase_CS"/>
</dbReference>
<feature type="transmembrane region" description="Helical" evidence="6">
    <location>
        <begin position="238"/>
        <end position="260"/>
    </location>
</feature>
<dbReference type="SUPFAM" id="SSF53649">
    <property type="entry name" value="Alkaline phosphatase-like"/>
    <property type="match status" value="1"/>
</dbReference>
<evidence type="ECO:0000256" key="6">
    <source>
        <dbReference type="SAM" id="Phobius"/>
    </source>
</evidence>
<evidence type="ECO:0000256" key="3">
    <source>
        <dbReference type="ARBA" id="ARBA00022723"/>
    </source>
</evidence>
<keyword evidence="4" id="KW-0378">Hydrolase</keyword>
<proteinExistence type="inferred from homology"/>
<dbReference type="Pfam" id="PF14707">
    <property type="entry name" value="Sulfatase_C"/>
    <property type="match status" value="1"/>
</dbReference>
<evidence type="ECO:0000256" key="1">
    <source>
        <dbReference type="ARBA" id="ARBA00001913"/>
    </source>
</evidence>